<name>A0A8S3Q6D4_MYTED</name>
<dbReference type="OrthoDB" id="10008050at2759"/>
<sequence length="163" mass="18663">MVCLLRNLPPTVSKPVKGFDALPLPIDISDGAHIARIKYYKNVLVSHSKDGILTDTLYKTIWCDLEKAIGGLGNHQDVKDAADAKSIVLDYESVKKLVNQHEILYQRLEDHDTKITKLDTEYVQQHRKRENDHAKQEYKQYVQSIKMSKLDASVENMKTGNER</sequence>
<comment type="caution">
    <text evidence="2">The sequence shown here is derived from an EMBL/GenBank/DDBJ whole genome shotgun (WGS) entry which is preliminary data.</text>
</comment>
<dbReference type="Proteomes" id="UP000683360">
    <property type="component" value="Unassembled WGS sequence"/>
</dbReference>
<organism evidence="2 3">
    <name type="scientific">Mytilus edulis</name>
    <name type="common">Blue mussel</name>
    <dbReference type="NCBI Taxonomy" id="6550"/>
    <lineage>
        <taxon>Eukaryota</taxon>
        <taxon>Metazoa</taxon>
        <taxon>Spiralia</taxon>
        <taxon>Lophotrochozoa</taxon>
        <taxon>Mollusca</taxon>
        <taxon>Bivalvia</taxon>
        <taxon>Autobranchia</taxon>
        <taxon>Pteriomorphia</taxon>
        <taxon>Mytilida</taxon>
        <taxon>Mytiloidea</taxon>
        <taxon>Mytilidae</taxon>
        <taxon>Mytilinae</taxon>
        <taxon>Mytilus</taxon>
    </lineage>
</organism>
<evidence type="ECO:0000313" key="2">
    <source>
        <dbReference type="EMBL" id="CAG2189847.1"/>
    </source>
</evidence>
<protein>
    <recommendedName>
        <fullName evidence="1">DZIP3-like HEPN domain-containing protein</fullName>
    </recommendedName>
</protein>
<dbReference type="Pfam" id="PF18738">
    <property type="entry name" value="HEPN_DZIP3"/>
    <property type="match status" value="1"/>
</dbReference>
<reference evidence="2" key="1">
    <citation type="submission" date="2021-03" db="EMBL/GenBank/DDBJ databases">
        <authorList>
            <person name="Bekaert M."/>
        </authorList>
    </citation>
    <scope>NUCLEOTIDE SEQUENCE</scope>
</reference>
<dbReference type="AlphaFoldDB" id="A0A8S3Q6D4"/>
<evidence type="ECO:0000259" key="1">
    <source>
        <dbReference type="Pfam" id="PF18738"/>
    </source>
</evidence>
<dbReference type="InterPro" id="IPR041249">
    <property type="entry name" value="HEPN_DZIP3"/>
</dbReference>
<feature type="domain" description="DZIP3-like HEPN" evidence="1">
    <location>
        <begin position="2"/>
        <end position="92"/>
    </location>
</feature>
<keyword evidence="3" id="KW-1185">Reference proteome</keyword>
<evidence type="ECO:0000313" key="3">
    <source>
        <dbReference type="Proteomes" id="UP000683360"/>
    </source>
</evidence>
<accession>A0A8S3Q6D4</accession>
<dbReference type="EMBL" id="CAJPWZ010000305">
    <property type="protein sequence ID" value="CAG2189847.1"/>
    <property type="molecule type" value="Genomic_DNA"/>
</dbReference>
<proteinExistence type="predicted"/>
<gene>
    <name evidence="2" type="ORF">MEDL_5134</name>
</gene>